<sequence>MLMISRVSRPTRRRFVLGATALVSVPYSGIAQTSNCGNISAAQALVASQIQGIGVWVTIDGPTLVANARAKIIELKENLPSAHQQLNGAARQELIALLSGLLGGSLVIVGVVAMPAASVMMVSGLALSSGLLIAEALFSPQTLNPVAAATLNTATAANAALEALSEGGTVTARNIGKWGSQIVGAATFIYDVMCYINALQESSVAESRLSALMVEITRLESALSHASTGAGLREIRHDALTGLQQELGALGCLRLPPPG</sequence>
<feature type="transmembrane region" description="Helical" evidence="1">
    <location>
        <begin position="94"/>
        <end position="113"/>
    </location>
</feature>
<dbReference type="RefSeq" id="WP_150349916.1">
    <property type="nucleotide sequence ID" value="NZ_CP044081.1"/>
</dbReference>
<dbReference type="Proteomes" id="UP000324507">
    <property type="component" value="Chromosome"/>
</dbReference>
<name>A0A5P2QN67_9RHOB</name>
<evidence type="ECO:0000256" key="1">
    <source>
        <dbReference type="SAM" id="Phobius"/>
    </source>
</evidence>
<reference evidence="2 3" key="1">
    <citation type="submission" date="2019-09" db="EMBL/GenBank/DDBJ databases">
        <title>FDA dAtabase for Regulatory Grade micrObial Sequences (FDA-ARGOS): Supporting development and validation of Infectious Disease Dx tests.</title>
        <authorList>
            <person name="Sciortino C."/>
            <person name="Tallon L."/>
            <person name="Sadzewicz L."/>
            <person name="Vavikolanu K."/>
            <person name="Mehta A."/>
            <person name="Aluvathingal J."/>
            <person name="Nadendla S."/>
            <person name="Nandy P."/>
            <person name="Geyer C."/>
            <person name="Yan Y."/>
            <person name="Sichtig H."/>
        </authorList>
    </citation>
    <scope>NUCLEOTIDE SEQUENCE [LARGE SCALE GENOMIC DNA]</scope>
    <source>
        <strain evidence="2 3">FDAARGOS_643</strain>
    </source>
</reference>
<evidence type="ECO:0000313" key="2">
    <source>
        <dbReference type="EMBL" id="QEU07417.1"/>
    </source>
</evidence>
<accession>A0A5P2QN67</accession>
<keyword evidence="1" id="KW-0812">Transmembrane</keyword>
<keyword evidence="1" id="KW-0472">Membrane</keyword>
<dbReference type="EMBL" id="CP044081">
    <property type="protein sequence ID" value="QEU07417.1"/>
    <property type="molecule type" value="Genomic_DNA"/>
</dbReference>
<dbReference type="AlphaFoldDB" id="A0A5P2QN67"/>
<proteinExistence type="predicted"/>
<keyword evidence="1" id="KW-1133">Transmembrane helix</keyword>
<organism evidence="2 3">
    <name type="scientific">Paracoccus yeei</name>
    <dbReference type="NCBI Taxonomy" id="147645"/>
    <lineage>
        <taxon>Bacteria</taxon>
        <taxon>Pseudomonadati</taxon>
        <taxon>Pseudomonadota</taxon>
        <taxon>Alphaproteobacteria</taxon>
        <taxon>Rhodobacterales</taxon>
        <taxon>Paracoccaceae</taxon>
        <taxon>Paracoccus</taxon>
    </lineage>
</organism>
<protein>
    <submittedName>
        <fullName evidence="2">Uncharacterized protein</fullName>
    </submittedName>
</protein>
<evidence type="ECO:0000313" key="3">
    <source>
        <dbReference type="Proteomes" id="UP000324507"/>
    </source>
</evidence>
<gene>
    <name evidence="2" type="ORF">FOB51_04950</name>
</gene>